<feature type="transmembrane region" description="Helical" evidence="1">
    <location>
        <begin position="95"/>
        <end position="120"/>
    </location>
</feature>
<dbReference type="Proteomes" id="UP000290365">
    <property type="component" value="Chromosome"/>
</dbReference>
<dbReference type="RefSeq" id="WP_129891335.1">
    <property type="nucleotide sequence ID" value="NZ_CP035758.1"/>
</dbReference>
<reference evidence="2 3" key="1">
    <citation type="submission" date="2019-01" db="EMBL/GenBank/DDBJ databases">
        <title>Ktedonosporobacter rubrisoli SCAWS-G2.</title>
        <authorList>
            <person name="Huang Y."/>
            <person name="Yan B."/>
        </authorList>
    </citation>
    <scope>NUCLEOTIDE SEQUENCE [LARGE SCALE GENOMIC DNA]</scope>
    <source>
        <strain evidence="2 3">SCAWS-G2</strain>
    </source>
</reference>
<evidence type="ECO:0000313" key="3">
    <source>
        <dbReference type="Proteomes" id="UP000290365"/>
    </source>
</evidence>
<gene>
    <name evidence="2" type="ORF">EPA93_31545</name>
</gene>
<dbReference type="AlphaFoldDB" id="A0A4P6JXY7"/>
<protein>
    <submittedName>
        <fullName evidence="2">Uncharacterized protein</fullName>
    </submittedName>
</protein>
<keyword evidence="3" id="KW-1185">Reference proteome</keyword>
<sequence>MCEKCYGLSCRRSFQKEQQHEKALAHNSAVSHRFYHHHLKICADFVLSFGQEPGWTSPLLLSSLILGCLALASLPFIESRVANLIIKFSLLHNRMFVSTIVCQVLSFLALFSLSFLLPYIG</sequence>
<dbReference type="KEGG" id="kbs:EPA93_31545"/>
<feature type="transmembrane region" description="Helical" evidence="1">
    <location>
        <begin position="55"/>
        <end position="74"/>
    </location>
</feature>
<name>A0A4P6JXY7_KTERU</name>
<keyword evidence="1" id="KW-0472">Membrane</keyword>
<keyword evidence="1" id="KW-0812">Transmembrane</keyword>
<accession>A0A4P6JXY7</accession>
<organism evidence="2 3">
    <name type="scientific">Ktedonosporobacter rubrisoli</name>
    <dbReference type="NCBI Taxonomy" id="2509675"/>
    <lineage>
        <taxon>Bacteria</taxon>
        <taxon>Bacillati</taxon>
        <taxon>Chloroflexota</taxon>
        <taxon>Ktedonobacteria</taxon>
        <taxon>Ktedonobacterales</taxon>
        <taxon>Ktedonosporobacteraceae</taxon>
        <taxon>Ktedonosporobacter</taxon>
    </lineage>
</organism>
<evidence type="ECO:0000313" key="2">
    <source>
        <dbReference type="EMBL" id="QBD80270.1"/>
    </source>
</evidence>
<proteinExistence type="predicted"/>
<keyword evidence="1" id="KW-1133">Transmembrane helix</keyword>
<dbReference type="EMBL" id="CP035758">
    <property type="protein sequence ID" value="QBD80270.1"/>
    <property type="molecule type" value="Genomic_DNA"/>
</dbReference>
<evidence type="ECO:0000256" key="1">
    <source>
        <dbReference type="SAM" id="Phobius"/>
    </source>
</evidence>